<dbReference type="PANTHER" id="PTHR22911">
    <property type="entry name" value="ACYL-MALONYL CONDENSING ENZYME-RELATED"/>
    <property type="match status" value="1"/>
</dbReference>
<keyword evidence="3" id="KW-0812">Transmembrane</keyword>
<dbReference type="RefSeq" id="WP_245324154.1">
    <property type="nucleotide sequence ID" value="NZ_JAGINX010000001.1"/>
</dbReference>
<protein>
    <submittedName>
        <fullName evidence="5">Inner membrane transporter RhtA</fullName>
    </submittedName>
</protein>
<feature type="transmembrane region" description="Helical" evidence="3">
    <location>
        <begin position="71"/>
        <end position="91"/>
    </location>
</feature>
<dbReference type="Pfam" id="PF00892">
    <property type="entry name" value="EamA"/>
    <property type="match status" value="1"/>
</dbReference>
<keyword evidence="3" id="KW-1133">Transmembrane helix</keyword>
<dbReference type="PANTHER" id="PTHR22911:SF37">
    <property type="entry name" value="THREONINE_HOMOSERINE EXPORTER RHTA"/>
    <property type="match status" value="1"/>
</dbReference>
<name>A0ABS4T148_9MICC</name>
<feature type="region of interest" description="Disordered" evidence="2">
    <location>
        <begin position="286"/>
        <end position="314"/>
    </location>
</feature>
<keyword evidence="3" id="KW-0472">Membrane</keyword>
<organism evidence="5 6">
    <name type="scientific">Nesterenkonia lacusekhoensis</name>
    <dbReference type="NCBI Taxonomy" id="150832"/>
    <lineage>
        <taxon>Bacteria</taxon>
        <taxon>Bacillati</taxon>
        <taxon>Actinomycetota</taxon>
        <taxon>Actinomycetes</taxon>
        <taxon>Micrococcales</taxon>
        <taxon>Micrococcaceae</taxon>
        <taxon>Nesterenkonia</taxon>
    </lineage>
</organism>
<proteinExistence type="inferred from homology"/>
<comment type="similarity">
    <text evidence="1">Belongs to the EamA transporter family.</text>
</comment>
<feature type="transmembrane region" description="Helical" evidence="3">
    <location>
        <begin position="38"/>
        <end position="59"/>
    </location>
</feature>
<sequence length="314" mass="32922">MTSGTPGTRTLRGFAVISTSALSTQSGAAVGSLAFSTMTPVGVVAVRQLVAALVLLPMTRPRVWQFTRSQWWPLALLAFFFAGMNTALYAAVERVGLGTAVTIEFLGPLAVALTSGRRPRDAVCAALALCGVVLLTRPGPTSDLLGLSFAVLAAVCWAGYIVTNRVVGQRLPGVQGTAVATTLSACVTVPVAALIVWQAQPPAQAFFFAAVAGILATAVPYSLDLIVLRRISPVVFGLGMSMHPFFAALIGLVALSEDLPLIAWVGIGLVILSNVLTIISDQPHHTHRRRARGRGRGRRSTSRGPGDSTEGKTR</sequence>
<gene>
    <name evidence="5" type="ORF">JOF45_001190</name>
</gene>
<feature type="compositionally biased region" description="Basic residues" evidence="2">
    <location>
        <begin position="286"/>
        <end position="301"/>
    </location>
</feature>
<dbReference type="SUPFAM" id="SSF103481">
    <property type="entry name" value="Multidrug resistance efflux transporter EmrE"/>
    <property type="match status" value="2"/>
</dbReference>
<feature type="transmembrane region" description="Helical" evidence="3">
    <location>
        <begin position="144"/>
        <end position="162"/>
    </location>
</feature>
<feature type="transmembrane region" description="Helical" evidence="3">
    <location>
        <begin position="174"/>
        <end position="197"/>
    </location>
</feature>
<feature type="transmembrane region" description="Helical" evidence="3">
    <location>
        <begin position="235"/>
        <end position="255"/>
    </location>
</feature>
<comment type="caution">
    <text evidence="5">The sequence shown here is derived from an EMBL/GenBank/DDBJ whole genome shotgun (WGS) entry which is preliminary data.</text>
</comment>
<feature type="transmembrane region" description="Helical" evidence="3">
    <location>
        <begin position="261"/>
        <end position="280"/>
    </location>
</feature>
<feature type="domain" description="EamA" evidence="4">
    <location>
        <begin position="145"/>
        <end position="278"/>
    </location>
</feature>
<dbReference type="EMBL" id="JAGINX010000001">
    <property type="protein sequence ID" value="MBP2318171.1"/>
    <property type="molecule type" value="Genomic_DNA"/>
</dbReference>
<dbReference type="Proteomes" id="UP001519331">
    <property type="component" value="Unassembled WGS sequence"/>
</dbReference>
<feature type="transmembrane region" description="Helical" evidence="3">
    <location>
        <begin position="203"/>
        <end position="223"/>
    </location>
</feature>
<evidence type="ECO:0000256" key="3">
    <source>
        <dbReference type="SAM" id="Phobius"/>
    </source>
</evidence>
<evidence type="ECO:0000256" key="1">
    <source>
        <dbReference type="ARBA" id="ARBA00007362"/>
    </source>
</evidence>
<dbReference type="InterPro" id="IPR037185">
    <property type="entry name" value="EmrE-like"/>
</dbReference>
<evidence type="ECO:0000313" key="6">
    <source>
        <dbReference type="Proteomes" id="UP001519331"/>
    </source>
</evidence>
<reference evidence="5 6" key="1">
    <citation type="submission" date="2021-03" db="EMBL/GenBank/DDBJ databases">
        <title>Sequencing the genomes of 1000 actinobacteria strains.</title>
        <authorList>
            <person name="Klenk H.-P."/>
        </authorList>
    </citation>
    <scope>NUCLEOTIDE SEQUENCE [LARGE SCALE GENOMIC DNA]</scope>
    <source>
        <strain evidence="5 6">DSM 12544</strain>
    </source>
</reference>
<evidence type="ECO:0000256" key="2">
    <source>
        <dbReference type="SAM" id="MobiDB-lite"/>
    </source>
</evidence>
<accession>A0ABS4T148</accession>
<evidence type="ECO:0000259" key="4">
    <source>
        <dbReference type="Pfam" id="PF00892"/>
    </source>
</evidence>
<evidence type="ECO:0000313" key="5">
    <source>
        <dbReference type="EMBL" id="MBP2318171.1"/>
    </source>
</evidence>
<dbReference type="InterPro" id="IPR000620">
    <property type="entry name" value="EamA_dom"/>
</dbReference>
<keyword evidence="6" id="KW-1185">Reference proteome</keyword>